<organism evidence="2 3">
    <name type="scientific">Pseudaminobacter soli</name>
    <name type="common">ex Zhang et al. 2022</name>
    <dbReference type="NCBI Taxonomy" id="2831468"/>
    <lineage>
        <taxon>Bacteria</taxon>
        <taxon>Pseudomonadati</taxon>
        <taxon>Pseudomonadota</taxon>
        <taxon>Alphaproteobacteria</taxon>
        <taxon>Hyphomicrobiales</taxon>
        <taxon>Phyllobacteriaceae</taxon>
        <taxon>Pseudaminobacter</taxon>
    </lineage>
</organism>
<dbReference type="EMBL" id="JAGWCR010000004">
    <property type="protein sequence ID" value="MBS3648785.1"/>
    <property type="molecule type" value="Genomic_DNA"/>
</dbReference>
<dbReference type="RefSeq" id="WP_188254348.1">
    <property type="nucleotide sequence ID" value="NZ_JABVCF010000004.1"/>
</dbReference>
<reference evidence="2" key="1">
    <citation type="submission" date="2021-04" db="EMBL/GenBank/DDBJ databases">
        <title>Pseudaminobacter soli sp. nov., isolated from paddy soil contaminated by heavy metals.</title>
        <authorList>
            <person name="Zhang K."/>
        </authorList>
    </citation>
    <scope>NUCLEOTIDE SEQUENCE</scope>
    <source>
        <strain evidence="2">19-2017</strain>
    </source>
</reference>
<gene>
    <name evidence="2" type="ORF">KEU06_09225</name>
</gene>
<accession>A0A942I7W6</accession>
<comment type="caution">
    <text evidence="2">The sequence shown here is derived from an EMBL/GenBank/DDBJ whole genome shotgun (WGS) entry which is preliminary data.</text>
</comment>
<sequence>MTDLLKELADAEAEAAQRVRLEKRPKPQFGYRNMYAVMIDGVYRGFVAMRNGWGGRWDYLNIYQRRPQSAFLPFIYDKEGAPRRILEAYTKYPNESFWRSVEEIEAAESKKKEEAEQREQAWKKAAEERREKNAATLEGLISLRDNHDSRRYTNQEFAAIVAAIDYFKGQVG</sequence>
<protein>
    <submittedName>
        <fullName evidence="2">Uncharacterized protein</fullName>
    </submittedName>
</protein>
<feature type="region of interest" description="Disordered" evidence="1">
    <location>
        <begin position="108"/>
        <end position="129"/>
    </location>
</feature>
<evidence type="ECO:0000313" key="2">
    <source>
        <dbReference type="EMBL" id="MBS3648785.1"/>
    </source>
</evidence>
<name>A0A942I7W6_9HYPH</name>
<evidence type="ECO:0000313" key="3">
    <source>
        <dbReference type="Proteomes" id="UP000680348"/>
    </source>
</evidence>
<evidence type="ECO:0000256" key="1">
    <source>
        <dbReference type="SAM" id="MobiDB-lite"/>
    </source>
</evidence>
<proteinExistence type="predicted"/>
<dbReference type="AlphaFoldDB" id="A0A942I7W6"/>
<keyword evidence="3" id="KW-1185">Reference proteome</keyword>
<dbReference type="Proteomes" id="UP000680348">
    <property type="component" value="Unassembled WGS sequence"/>
</dbReference>